<evidence type="ECO:0000256" key="1">
    <source>
        <dbReference type="ARBA" id="ARBA00022741"/>
    </source>
</evidence>
<dbReference type="EMBL" id="CP060010">
    <property type="protein sequence ID" value="QTN36016.1"/>
    <property type="molecule type" value="Genomic_DNA"/>
</dbReference>
<dbReference type="PANTHER" id="PTHR32309">
    <property type="entry name" value="TYROSINE-PROTEIN KINASE"/>
    <property type="match status" value="1"/>
</dbReference>
<keyword evidence="1" id="KW-0547">Nucleotide-binding</keyword>
<name>A0A975EPS2_9RHOB</name>
<evidence type="ECO:0000313" key="4">
    <source>
        <dbReference type="Proteomes" id="UP000665026"/>
    </source>
</evidence>
<dbReference type="SUPFAM" id="SSF52540">
    <property type="entry name" value="P-loop containing nucleoside triphosphate hydrolases"/>
    <property type="match status" value="1"/>
</dbReference>
<proteinExistence type="predicted"/>
<keyword evidence="3" id="KW-0418">Kinase</keyword>
<dbReference type="Proteomes" id="UP000665026">
    <property type="component" value="Chromosome"/>
</dbReference>
<evidence type="ECO:0000256" key="2">
    <source>
        <dbReference type="ARBA" id="ARBA00022840"/>
    </source>
</evidence>
<protein>
    <submittedName>
        <fullName evidence="3">CpsD/CapB family tyrosine-protein kinase</fullName>
    </submittedName>
</protein>
<dbReference type="InterPro" id="IPR050445">
    <property type="entry name" value="Bact_polysacc_biosynth/exp"/>
</dbReference>
<evidence type="ECO:0000313" key="3">
    <source>
        <dbReference type="EMBL" id="QTN36016.1"/>
    </source>
</evidence>
<reference evidence="3" key="1">
    <citation type="submission" date="2020-07" db="EMBL/GenBank/DDBJ databases">
        <title>Genome sequences of bacteria associated with the marine, planktonic diatom Thalassiosira profunda strain ECT2AJA-044.</title>
        <authorList>
            <person name="Gargas C.B."/>
            <person name="Roberts W.R."/>
            <person name="Alverson A.J."/>
        </authorList>
    </citation>
    <scope>NUCLEOTIDE SEQUENCE</scope>
    <source>
        <strain evidence="3">ECT2AJA-044</strain>
    </source>
</reference>
<dbReference type="InterPro" id="IPR005702">
    <property type="entry name" value="Wzc-like_C"/>
</dbReference>
<organism evidence="3 4">
    <name type="scientific">Cognatishimia activa</name>
    <dbReference type="NCBI Taxonomy" id="1715691"/>
    <lineage>
        <taxon>Bacteria</taxon>
        <taxon>Pseudomonadati</taxon>
        <taxon>Pseudomonadota</taxon>
        <taxon>Alphaproteobacteria</taxon>
        <taxon>Rhodobacterales</taxon>
        <taxon>Paracoccaceae</taxon>
        <taxon>Cognatishimia</taxon>
    </lineage>
</organism>
<dbReference type="RefSeq" id="WP_209356720.1">
    <property type="nucleotide sequence ID" value="NZ_CP060010.1"/>
</dbReference>
<dbReference type="InterPro" id="IPR027417">
    <property type="entry name" value="P-loop_NTPase"/>
</dbReference>
<keyword evidence="2" id="KW-0067">ATP-binding</keyword>
<keyword evidence="3" id="KW-0808">Transferase</keyword>
<dbReference type="CDD" id="cd05387">
    <property type="entry name" value="BY-kinase"/>
    <property type="match status" value="1"/>
</dbReference>
<gene>
    <name evidence="3" type="ORF">HZ995_00345</name>
</gene>
<dbReference type="GO" id="GO:0016301">
    <property type="term" value="F:kinase activity"/>
    <property type="evidence" value="ECO:0007669"/>
    <property type="project" value="UniProtKB-KW"/>
</dbReference>
<dbReference type="InterPro" id="IPR033756">
    <property type="entry name" value="YlxH/NBP35"/>
</dbReference>
<dbReference type="AlphaFoldDB" id="A0A975EPS2"/>
<dbReference type="Pfam" id="PF10609">
    <property type="entry name" value="ParA"/>
    <property type="match status" value="1"/>
</dbReference>
<accession>A0A975EPS2</accession>
<dbReference type="GO" id="GO:0005524">
    <property type="term" value="F:ATP binding"/>
    <property type="evidence" value="ECO:0007669"/>
    <property type="project" value="UniProtKB-KW"/>
</dbReference>
<sequence>MNRQLVPSKNRDVYAPNVDEAQVLWDSMEQIGLDPGHLRRNRIVTANKSDPLHKQFDMLRTRLLLAMRENGWSRVAVTAPTEGCGSSFVASNLAISFARMESLRTVLLDMNLSAPSLSRILGVSDPTDIADYLRGHIPPEDYFLRAGRGLALGLNETRDLNSAELFQEAMMVDVLAELQDVLAPDIVIYDLPPVLESDELLSFLPNVDGVLLVVGGGQTQPQDVLRAEQALGDRTQLLGVVLNKSEGILV</sequence>
<dbReference type="KEGG" id="cact:HZ995_00345"/>
<dbReference type="Gene3D" id="3.40.50.300">
    <property type="entry name" value="P-loop containing nucleotide triphosphate hydrolases"/>
    <property type="match status" value="1"/>
</dbReference>
<dbReference type="PANTHER" id="PTHR32309:SF31">
    <property type="entry name" value="CAPSULAR EXOPOLYSACCHARIDE FAMILY"/>
    <property type="match status" value="1"/>
</dbReference>